<evidence type="ECO:0000313" key="3">
    <source>
        <dbReference type="Proteomes" id="UP001054837"/>
    </source>
</evidence>
<feature type="compositionally biased region" description="Polar residues" evidence="1">
    <location>
        <begin position="198"/>
        <end position="238"/>
    </location>
</feature>
<dbReference type="EMBL" id="BPLQ01009756">
    <property type="protein sequence ID" value="GIY46352.1"/>
    <property type="molecule type" value="Genomic_DNA"/>
</dbReference>
<name>A0AAV4TN01_9ARAC</name>
<dbReference type="Proteomes" id="UP001054837">
    <property type="component" value="Unassembled WGS sequence"/>
</dbReference>
<organism evidence="2 3">
    <name type="scientific">Caerostris darwini</name>
    <dbReference type="NCBI Taxonomy" id="1538125"/>
    <lineage>
        <taxon>Eukaryota</taxon>
        <taxon>Metazoa</taxon>
        <taxon>Ecdysozoa</taxon>
        <taxon>Arthropoda</taxon>
        <taxon>Chelicerata</taxon>
        <taxon>Arachnida</taxon>
        <taxon>Araneae</taxon>
        <taxon>Araneomorphae</taxon>
        <taxon>Entelegynae</taxon>
        <taxon>Araneoidea</taxon>
        <taxon>Araneidae</taxon>
        <taxon>Caerostris</taxon>
    </lineage>
</organism>
<evidence type="ECO:0000313" key="2">
    <source>
        <dbReference type="EMBL" id="GIY46352.1"/>
    </source>
</evidence>
<sequence>MIITFLSSHPAPHKVLEPSIEHLLFFEELLKEAASLMLQIQKHQSAANNIRGPAWAQASKKVEEYSTRIRAICTYTGIPASHIPTKKEILEMRKQKDIADLAAAEAAKNIPAPVIMPATPTTQTAAPTTVPAASVTGPAAPVQPTSTTALKRKSPTSDEDEGFVTVKSRKDKRPLKCANCGGAHAANWRGCPRMPKTGQKSGAKKQTSSKSRNPPTSSKPKQQVTTRTQPSTFTSRTVQPAMAFSQILRQGNEEKSAGSAPQPIIAREPLSAANTNSSAPAQPSSECSLTEIFQCLMDLVRDNPSHSQIILRAFGLAKDKMRNSLNRFDMTYHLFEAYTDVLSESQFLTA</sequence>
<evidence type="ECO:0000256" key="1">
    <source>
        <dbReference type="SAM" id="MobiDB-lite"/>
    </source>
</evidence>
<dbReference type="AlphaFoldDB" id="A0AAV4TN01"/>
<keyword evidence="3" id="KW-1185">Reference proteome</keyword>
<feature type="compositionally biased region" description="Low complexity" evidence="1">
    <location>
        <begin position="121"/>
        <end position="142"/>
    </location>
</feature>
<reference evidence="2 3" key="1">
    <citation type="submission" date="2021-06" db="EMBL/GenBank/DDBJ databases">
        <title>Caerostris darwini draft genome.</title>
        <authorList>
            <person name="Kono N."/>
            <person name="Arakawa K."/>
        </authorList>
    </citation>
    <scope>NUCLEOTIDE SEQUENCE [LARGE SCALE GENOMIC DNA]</scope>
</reference>
<accession>A0AAV4TN01</accession>
<feature type="region of interest" description="Disordered" evidence="1">
    <location>
        <begin position="121"/>
        <end position="239"/>
    </location>
</feature>
<comment type="caution">
    <text evidence="2">The sequence shown here is derived from an EMBL/GenBank/DDBJ whole genome shotgun (WGS) entry which is preliminary data.</text>
</comment>
<protein>
    <submittedName>
        <fullName evidence="2">Uncharacterized protein</fullName>
    </submittedName>
</protein>
<gene>
    <name evidence="2" type="ORF">CDAR_20251</name>
</gene>
<proteinExistence type="predicted"/>